<dbReference type="EMBL" id="JBHUMD010000025">
    <property type="protein sequence ID" value="MFD2602532.1"/>
    <property type="molecule type" value="Genomic_DNA"/>
</dbReference>
<dbReference type="Gene3D" id="2.40.170.20">
    <property type="entry name" value="TonB-dependent receptor, beta-barrel domain"/>
    <property type="match status" value="1"/>
</dbReference>
<dbReference type="InterPro" id="IPR037066">
    <property type="entry name" value="Plug_dom_sf"/>
</dbReference>
<dbReference type="InterPro" id="IPR018247">
    <property type="entry name" value="EF_Hand_1_Ca_BS"/>
</dbReference>
<dbReference type="InterPro" id="IPR012910">
    <property type="entry name" value="Plug_dom"/>
</dbReference>
<evidence type="ECO:0000256" key="6">
    <source>
        <dbReference type="ARBA" id="ARBA00023136"/>
    </source>
</evidence>
<dbReference type="Pfam" id="PF00593">
    <property type="entry name" value="TonB_dep_Rec_b-barrel"/>
    <property type="match status" value="1"/>
</dbReference>
<keyword evidence="6 8" id="KW-0472">Membrane</keyword>
<dbReference type="NCBIfam" id="TIGR04057">
    <property type="entry name" value="SusC_RagA_signa"/>
    <property type="match status" value="1"/>
</dbReference>
<comment type="subcellular location">
    <subcellularLocation>
        <location evidence="1 8">Cell outer membrane</location>
        <topology evidence="1 8">Multi-pass membrane protein</topology>
    </subcellularLocation>
</comment>
<evidence type="ECO:0000256" key="4">
    <source>
        <dbReference type="ARBA" id="ARBA00022692"/>
    </source>
</evidence>
<dbReference type="InterPro" id="IPR023996">
    <property type="entry name" value="TonB-dep_OMP_SusC/RagA"/>
</dbReference>
<dbReference type="Pfam" id="PF13715">
    <property type="entry name" value="CarbopepD_reg_2"/>
    <property type="match status" value="1"/>
</dbReference>
<dbReference type="Proteomes" id="UP001597480">
    <property type="component" value="Unassembled WGS sequence"/>
</dbReference>
<reference evidence="14" key="1">
    <citation type="journal article" date="2019" name="Int. J. Syst. Evol. Microbiol.">
        <title>The Global Catalogue of Microorganisms (GCM) 10K type strain sequencing project: providing services to taxonomists for standard genome sequencing and annotation.</title>
        <authorList>
            <consortium name="The Broad Institute Genomics Platform"/>
            <consortium name="The Broad Institute Genome Sequencing Center for Infectious Disease"/>
            <person name="Wu L."/>
            <person name="Ma J."/>
        </authorList>
    </citation>
    <scope>NUCLEOTIDE SEQUENCE [LARGE SCALE GENOMIC DNA]</scope>
    <source>
        <strain evidence="14">KCTC 42107</strain>
    </source>
</reference>
<protein>
    <submittedName>
        <fullName evidence="13">SusC/RagA family TonB-linked outer membrane protein</fullName>
    </submittedName>
</protein>
<name>A0ABW5NTW1_9FLAO</name>
<dbReference type="PROSITE" id="PS00018">
    <property type="entry name" value="EF_HAND_1"/>
    <property type="match status" value="1"/>
</dbReference>
<evidence type="ECO:0000256" key="1">
    <source>
        <dbReference type="ARBA" id="ARBA00004571"/>
    </source>
</evidence>
<dbReference type="InterPro" id="IPR039426">
    <property type="entry name" value="TonB-dep_rcpt-like"/>
</dbReference>
<dbReference type="InterPro" id="IPR008969">
    <property type="entry name" value="CarboxyPept-like_regulatory"/>
</dbReference>
<evidence type="ECO:0000256" key="3">
    <source>
        <dbReference type="ARBA" id="ARBA00022452"/>
    </source>
</evidence>
<evidence type="ECO:0000256" key="10">
    <source>
        <dbReference type="SAM" id="SignalP"/>
    </source>
</evidence>
<dbReference type="SUPFAM" id="SSF49464">
    <property type="entry name" value="Carboxypeptidase regulatory domain-like"/>
    <property type="match status" value="1"/>
</dbReference>
<dbReference type="Gene3D" id="2.60.40.1120">
    <property type="entry name" value="Carboxypeptidase-like, regulatory domain"/>
    <property type="match status" value="1"/>
</dbReference>
<gene>
    <name evidence="13" type="ORF">ACFSR3_10735</name>
</gene>
<evidence type="ECO:0000259" key="11">
    <source>
        <dbReference type="Pfam" id="PF00593"/>
    </source>
</evidence>
<dbReference type="NCBIfam" id="TIGR04056">
    <property type="entry name" value="OMP_RagA_SusC"/>
    <property type="match status" value="1"/>
</dbReference>
<dbReference type="Pfam" id="PF07715">
    <property type="entry name" value="Plug"/>
    <property type="match status" value="1"/>
</dbReference>
<feature type="chain" id="PRO_5047266673" evidence="10">
    <location>
        <begin position="22"/>
        <end position="992"/>
    </location>
</feature>
<evidence type="ECO:0000313" key="14">
    <source>
        <dbReference type="Proteomes" id="UP001597480"/>
    </source>
</evidence>
<dbReference type="RefSeq" id="WP_379820958.1">
    <property type="nucleotide sequence ID" value="NZ_JBHUMD010000025.1"/>
</dbReference>
<keyword evidence="2 8" id="KW-0813">Transport</keyword>
<organism evidence="13 14">
    <name type="scientific">Flavobacterium suzhouense</name>
    <dbReference type="NCBI Taxonomy" id="1529638"/>
    <lineage>
        <taxon>Bacteria</taxon>
        <taxon>Pseudomonadati</taxon>
        <taxon>Bacteroidota</taxon>
        <taxon>Flavobacteriia</taxon>
        <taxon>Flavobacteriales</taxon>
        <taxon>Flavobacteriaceae</taxon>
        <taxon>Flavobacterium</taxon>
    </lineage>
</organism>
<keyword evidence="14" id="KW-1185">Reference proteome</keyword>
<feature type="domain" description="TonB-dependent receptor-like beta-barrel" evidence="11">
    <location>
        <begin position="390"/>
        <end position="792"/>
    </location>
</feature>
<keyword evidence="7 8" id="KW-0998">Cell outer membrane</keyword>
<dbReference type="InterPro" id="IPR023997">
    <property type="entry name" value="TonB-dep_OMP_SusC/RagA_CS"/>
</dbReference>
<evidence type="ECO:0000256" key="8">
    <source>
        <dbReference type="PROSITE-ProRule" id="PRU01360"/>
    </source>
</evidence>
<evidence type="ECO:0000256" key="5">
    <source>
        <dbReference type="ARBA" id="ARBA00023077"/>
    </source>
</evidence>
<keyword evidence="5 9" id="KW-0798">TonB box</keyword>
<evidence type="ECO:0000256" key="9">
    <source>
        <dbReference type="RuleBase" id="RU003357"/>
    </source>
</evidence>
<keyword evidence="3 8" id="KW-1134">Transmembrane beta strand</keyword>
<evidence type="ECO:0000313" key="13">
    <source>
        <dbReference type="EMBL" id="MFD2602532.1"/>
    </source>
</evidence>
<feature type="domain" description="TonB-dependent receptor plug" evidence="12">
    <location>
        <begin position="115"/>
        <end position="232"/>
    </location>
</feature>
<dbReference type="SUPFAM" id="SSF56935">
    <property type="entry name" value="Porins"/>
    <property type="match status" value="1"/>
</dbReference>
<evidence type="ECO:0000256" key="7">
    <source>
        <dbReference type="ARBA" id="ARBA00023237"/>
    </source>
</evidence>
<dbReference type="InterPro" id="IPR036942">
    <property type="entry name" value="Beta-barrel_TonB_sf"/>
</dbReference>
<feature type="signal peptide" evidence="10">
    <location>
        <begin position="1"/>
        <end position="21"/>
    </location>
</feature>
<evidence type="ECO:0000259" key="12">
    <source>
        <dbReference type="Pfam" id="PF07715"/>
    </source>
</evidence>
<comment type="caution">
    <text evidence="13">The sequence shown here is derived from an EMBL/GenBank/DDBJ whole genome shotgun (WGS) entry which is preliminary data.</text>
</comment>
<dbReference type="InterPro" id="IPR000531">
    <property type="entry name" value="Beta-barrel_TonB"/>
</dbReference>
<keyword evidence="4 8" id="KW-0812">Transmembrane</keyword>
<accession>A0ABW5NTW1</accession>
<proteinExistence type="inferred from homology"/>
<keyword evidence="10" id="KW-0732">Signal</keyword>
<dbReference type="Gene3D" id="2.170.130.10">
    <property type="entry name" value="TonB-dependent receptor, plug domain"/>
    <property type="match status" value="1"/>
</dbReference>
<sequence length="992" mass="108839">MKTIYTKLLLLLLLLPFTALAQSTLKGNISDATSGQPIPGANVLVEGTSNGTSTDMDGNFTLANVKKGDRIVVSFIGYSNQVVEYTGQATLNVALQEDATQLQEVVVIGYGTTTKKDATGALVNIKAEQFNKGPLVSADQLLQGRVSGLQITNAGGEPGGGAQVRIRAGASITATNDPLYVVDGVVLDTGGGGSTGGRNPLADINPNDIASMTVLKDAAATAIYGSRASNGVIIITTKRGQSGEMKISYNGNYQVNEVVKTVDVMNADQYRAFVNQYGTDAQKALLGTANTNWQDLIYRTAQSTDHNIALSGGTDNITYRTSLGYTNMNGLLQNDNFERTTLGVNLVGKFFDDHLKIEVNNKSSIMNNNYGNRDAVGAAIAFDPTQNVYDPNSGYTYFQWLGDDTNGDGRPDQSVNASRNPLSLLNQKTKEGSAFRSIGNAQFDYKIHGFEDLKLVANFGYDYASGRYEESTNLDYVVVGERGAYGGNTRTNKNILMDLYFNYNKDVEALNTVFDVTAGYNYQDFRYEYNSFNYEAANGIVRYQNPSISRVNLQSYFGRATATIADKYILNGSIRADGSSRFTEDNRWGYFPSVAAAWKINEESFLKNVSAVSELKLRASWGMTGQQDLGELARYPSVPLYLQSTSTAGYQMGYDAAGNPIFVPTYRPLSYNSNLKWEETETINLGLDFGFFNNRVTGSVEVYKRKTTDLLLYAQNPQGVNFSNYANYNIGAMDNKGLEISADVYPVKNDNVTWRVGGNITFQNSEVTQVANGASGNFQGYYTGGITGGTGTNIQNFQTGYSPRAFYVYEQAYDAAGKPLDGVFVDRNGDGIINPDDMYRYKKPQADVFYGFNTDVSYGNWWLSTSFHGSWGNYNYNNVFSNYGNQSVGLPSNGPYLNNVHTNVTETGFTSPRYLSDYYVQNAAFLRMDNVTLGYTFKNVFSENSTLRITGAVQNVFVITDYDGIDPEVQDGIDNNIYPRPRTYTLGLNVNF</sequence>
<evidence type="ECO:0000256" key="2">
    <source>
        <dbReference type="ARBA" id="ARBA00022448"/>
    </source>
</evidence>
<dbReference type="PROSITE" id="PS52016">
    <property type="entry name" value="TONB_DEPENDENT_REC_3"/>
    <property type="match status" value="1"/>
</dbReference>
<comment type="similarity">
    <text evidence="8 9">Belongs to the TonB-dependent receptor family.</text>
</comment>